<accession>A0ABD2NU18</accession>
<sequence length="251" mass="28626">MSFQRTPNNHDEENNATGYNLRRRTVTTGTGAVPKTTTTKGPQNTPRNNHRGTNDNPVTTNNEGRMNLGHSFNNPPPNFLLTTISSNMPLNVGLNNQNIDERVNSHSVLDPHFPVYNIRSENFRAVHFLSPSRDIPINNFISNNNIPFRYDNVNAGSSNDSDLENLIRHLFQSMRINNENNVLNSNRLSEIRCADKKFSLLNFNNSGELHPKDFIAQIEYGYYSERSSFQQFEFKLSNLFKGSAALWSRAY</sequence>
<dbReference type="EMBL" id="JABFTP020000144">
    <property type="protein sequence ID" value="KAL3281675.1"/>
    <property type="molecule type" value="Genomic_DNA"/>
</dbReference>
<gene>
    <name evidence="2" type="ORF">HHI36_004881</name>
</gene>
<feature type="compositionally biased region" description="Polar residues" evidence="1">
    <location>
        <begin position="54"/>
        <end position="64"/>
    </location>
</feature>
<reference evidence="2 3" key="1">
    <citation type="journal article" date="2021" name="BMC Biol.">
        <title>Horizontally acquired antibacterial genes associated with adaptive radiation of ladybird beetles.</title>
        <authorList>
            <person name="Li H.S."/>
            <person name="Tang X.F."/>
            <person name="Huang Y.H."/>
            <person name="Xu Z.Y."/>
            <person name="Chen M.L."/>
            <person name="Du X.Y."/>
            <person name="Qiu B.Y."/>
            <person name="Chen P.T."/>
            <person name="Zhang W."/>
            <person name="Slipinski A."/>
            <person name="Escalona H.E."/>
            <person name="Waterhouse R.M."/>
            <person name="Zwick A."/>
            <person name="Pang H."/>
        </authorList>
    </citation>
    <scope>NUCLEOTIDE SEQUENCE [LARGE SCALE GENOMIC DNA]</scope>
    <source>
        <strain evidence="2">SYSU2018</strain>
    </source>
</reference>
<proteinExistence type="predicted"/>
<dbReference type="Proteomes" id="UP001516400">
    <property type="component" value="Unassembled WGS sequence"/>
</dbReference>
<dbReference type="AlphaFoldDB" id="A0ABD2NU18"/>
<name>A0ABD2NU18_9CUCU</name>
<evidence type="ECO:0000313" key="3">
    <source>
        <dbReference type="Proteomes" id="UP001516400"/>
    </source>
</evidence>
<organism evidence="2 3">
    <name type="scientific">Cryptolaemus montrouzieri</name>
    <dbReference type="NCBI Taxonomy" id="559131"/>
    <lineage>
        <taxon>Eukaryota</taxon>
        <taxon>Metazoa</taxon>
        <taxon>Ecdysozoa</taxon>
        <taxon>Arthropoda</taxon>
        <taxon>Hexapoda</taxon>
        <taxon>Insecta</taxon>
        <taxon>Pterygota</taxon>
        <taxon>Neoptera</taxon>
        <taxon>Endopterygota</taxon>
        <taxon>Coleoptera</taxon>
        <taxon>Polyphaga</taxon>
        <taxon>Cucujiformia</taxon>
        <taxon>Coccinelloidea</taxon>
        <taxon>Coccinellidae</taxon>
        <taxon>Scymninae</taxon>
        <taxon>Scymnini</taxon>
        <taxon>Cryptolaemus</taxon>
    </lineage>
</organism>
<evidence type="ECO:0000256" key="1">
    <source>
        <dbReference type="SAM" id="MobiDB-lite"/>
    </source>
</evidence>
<evidence type="ECO:0000313" key="2">
    <source>
        <dbReference type="EMBL" id="KAL3281675.1"/>
    </source>
</evidence>
<keyword evidence="3" id="KW-1185">Reference proteome</keyword>
<feature type="compositionally biased region" description="Low complexity" evidence="1">
    <location>
        <begin position="26"/>
        <end position="42"/>
    </location>
</feature>
<feature type="region of interest" description="Disordered" evidence="1">
    <location>
        <begin position="1"/>
        <end position="71"/>
    </location>
</feature>
<comment type="caution">
    <text evidence="2">The sequence shown here is derived from an EMBL/GenBank/DDBJ whole genome shotgun (WGS) entry which is preliminary data.</text>
</comment>
<protein>
    <submittedName>
        <fullName evidence="2">Uncharacterized protein</fullName>
    </submittedName>
</protein>